<dbReference type="Pfam" id="PF25368">
    <property type="entry name" value="PUB10_N"/>
    <property type="match status" value="1"/>
</dbReference>
<dbReference type="InterPro" id="IPR016024">
    <property type="entry name" value="ARM-type_fold"/>
</dbReference>
<dbReference type="Gene3D" id="1.25.10.10">
    <property type="entry name" value="Leucine-rich Repeat Variant"/>
    <property type="match status" value="1"/>
</dbReference>
<name>A0ABP0YDS4_9ROSI</name>
<dbReference type="PROSITE" id="PS50176">
    <property type="entry name" value="ARM_REPEAT"/>
    <property type="match status" value="3"/>
</dbReference>
<dbReference type="Pfam" id="PF25598">
    <property type="entry name" value="ARM_PUB"/>
    <property type="match status" value="1"/>
</dbReference>
<evidence type="ECO:0000256" key="7">
    <source>
        <dbReference type="PROSITE-ProRule" id="PRU00259"/>
    </source>
</evidence>
<feature type="repeat" description="ARM" evidence="7">
    <location>
        <begin position="469"/>
        <end position="511"/>
    </location>
</feature>
<feature type="domain" description="U-box" evidence="8">
    <location>
        <begin position="248"/>
        <end position="322"/>
    </location>
</feature>
<comment type="pathway">
    <text evidence="2">Protein modification; protein ubiquitination.</text>
</comment>
<evidence type="ECO:0000256" key="4">
    <source>
        <dbReference type="ARBA" id="ARBA00022679"/>
    </source>
</evidence>
<dbReference type="EC" id="2.3.2.27" evidence="3"/>
<keyword evidence="4" id="KW-0808">Transferase</keyword>
<dbReference type="Gene3D" id="3.30.40.10">
    <property type="entry name" value="Zinc/RING finger domain, C3HC4 (zinc finger)"/>
    <property type="match status" value="1"/>
</dbReference>
<dbReference type="InterPro" id="IPR013083">
    <property type="entry name" value="Znf_RING/FYVE/PHD"/>
</dbReference>
<dbReference type="InterPro" id="IPR036537">
    <property type="entry name" value="Adaptor_Cbl_N_dom_sf"/>
</dbReference>
<protein>
    <recommendedName>
        <fullName evidence="3">RING-type E3 ubiquitin transferase</fullName>
        <ecNumber evidence="3">2.3.2.27</ecNumber>
    </recommendedName>
</protein>
<keyword evidence="5" id="KW-0677">Repeat</keyword>
<evidence type="ECO:0000313" key="9">
    <source>
        <dbReference type="EMBL" id="CAK9317015.1"/>
    </source>
</evidence>
<keyword evidence="6" id="KW-0833">Ubl conjugation pathway</keyword>
<keyword evidence="10" id="KW-1185">Reference proteome</keyword>
<dbReference type="InterPro" id="IPR003613">
    <property type="entry name" value="Ubox_domain"/>
</dbReference>
<dbReference type="Proteomes" id="UP001642487">
    <property type="component" value="Chromosome 3"/>
</dbReference>
<organism evidence="9 10">
    <name type="scientific">Citrullus colocynthis</name>
    <name type="common">colocynth</name>
    <dbReference type="NCBI Taxonomy" id="252529"/>
    <lineage>
        <taxon>Eukaryota</taxon>
        <taxon>Viridiplantae</taxon>
        <taxon>Streptophyta</taxon>
        <taxon>Embryophyta</taxon>
        <taxon>Tracheophyta</taxon>
        <taxon>Spermatophyta</taxon>
        <taxon>Magnoliopsida</taxon>
        <taxon>eudicotyledons</taxon>
        <taxon>Gunneridae</taxon>
        <taxon>Pentapetalae</taxon>
        <taxon>rosids</taxon>
        <taxon>fabids</taxon>
        <taxon>Cucurbitales</taxon>
        <taxon>Cucurbitaceae</taxon>
        <taxon>Benincaseae</taxon>
        <taxon>Citrullus</taxon>
    </lineage>
</organism>
<dbReference type="Pfam" id="PF04564">
    <property type="entry name" value="U-box"/>
    <property type="match status" value="1"/>
</dbReference>
<dbReference type="InterPro" id="IPR000225">
    <property type="entry name" value="Armadillo"/>
</dbReference>
<dbReference type="PANTHER" id="PTHR23315:SF111">
    <property type="entry name" value="U-BOX DOMAIN-CONTAINING PROTEIN 14"/>
    <property type="match status" value="1"/>
</dbReference>
<evidence type="ECO:0000313" key="10">
    <source>
        <dbReference type="Proteomes" id="UP001642487"/>
    </source>
</evidence>
<dbReference type="InterPro" id="IPR011989">
    <property type="entry name" value="ARM-like"/>
</dbReference>
<feature type="repeat" description="ARM" evidence="7">
    <location>
        <begin position="428"/>
        <end position="470"/>
    </location>
</feature>
<dbReference type="PANTHER" id="PTHR23315">
    <property type="entry name" value="U BOX DOMAIN-CONTAINING"/>
    <property type="match status" value="1"/>
</dbReference>
<reference evidence="9 10" key="1">
    <citation type="submission" date="2024-03" db="EMBL/GenBank/DDBJ databases">
        <authorList>
            <person name="Gkanogiannis A."/>
            <person name="Becerra Lopez-Lavalle L."/>
        </authorList>
    </citation>
    <scope>NUCLEOTIDE SEQUENCE [LARGE SCALE GENOMIC DNA]</scope>
</reference>
<sequence length="630" mass="68973">MGSSEKELKDTMVNQLPESVREISGLPEYNGICKKMYGDLIRRVKLLSPLFEELRDGEDELGLDVLKSLELLKIALDSAIELLGSVSRGSKLFQASQLEKIVLEFHHMTEDIEAALSKLPIDKLGISDEVREQTELVHAQFKRAKERVNVADAQLDKDLAILQEEKDPDPAILKSISEKLHLRNINDLKKESLAIHELVISSDGDPQGVFGKLLSVLKKLKDFVQSENPAVETSQEEKATTIKHRSPVIPDDFRCPISLELMRDPVIVSTGQTYERSCIQKWLDAGHKTCPKSQQALSHTALTPNYVLKSLIALWCENNGIELPRKQGSCRNKKPGNNVSDCDRAAIDALLVKLVNGSPEQKRSAAGELRLLAKRNSDNRICIAEAGAIPFLVELLSSNDTRTQEHAVTALLNLSINDSNKRTIVDLRAIPAIVEVLKNGSMEARENAAATLFSLSVIDENKVAIGAAGAIPALISLLREGTPRGKKDAATAIFNLSIYQGNKARAIRAGIVNPLMGFLKDAGGGMVDEALAILAILATHHEGKMGIGEAEPMAILLEFIRTGSPRNRENAAAVLWSLCSTDFEQLKLAREHGAEEALKEVSENGTDRAKRKAGSILELFQRFDGPSANL</sequence>
<proteinExistence type="predicted"/>
<dbReference type="PROSITE" id="PS51698">
    <property type="entry name" value="U_BOX"/>
    <property type="match status" value="1"/>
</dbReference>
<dbReference type="EMBL" id="OZ021737">
    <property type="protein sequence ID" value="CAK9317015.1"/>
    <property type="molecule type" value="Genomic_DNA"/>
</dbReference>
<feature type="repeat" description="ARM" evidence="7">
    <location>
        <begin position="387"/>
        <end position="429"/>
    </location>
</feature>
<accession>A0ABP0YDS4</accession>
<comment type="catalytic activity">
    <reaction evidence="1">
        <text>S-ubiquitinyl-[E2 ubiquitin-conjugating enzyme]-L-cysteine + [acceptor protein]-L-lysine = [E2 ubiquitin-conjugating enzyme]-L-cysteine + N(6)-ubiquitinyl-[acceptor protein]-L-lysine.</text>
        <dbReference type="EC" id="2.3.2.27"/>
    </reaction>
</comment>
<evidence type="ECO:0000259" key="8">
    <source>
        <dbReference type="PROSITE" id="PS51698"/>
    </source>
</evidence>
<dbReference type="SUPFAM" id="SSF48371">
    <property type="entry name" value="ARM repeat"/>
    <property type="match status" value="1"/>
</dbReference>
<evidence type="ECO:0000256" key="3">
    <source>
        <dbReference type="ARBA" id="ARBA00012483"/>
    </source>
</evidence>
<dbReference type="InterPro" id="IPR057623">
    <property type="entry name" value="PUB12-19-like_N"/>
</dbReference>
<dbReference type="InterPro" id="IPR045210">
    <property type="entry name" value="RING-Ubox_PUB"/>
</dbReference>
<dbReference type="SMART" id="SM00504">
    <property type="entry name" value="Ubox"/>
    <property type="match status" value="1"/>
</dbReference>
<dbReference type="InterPro" id="IPR058678">
    <property type="entry name" value="ARM_PUB"/>
</dbReference>
<dbReference type="SUPFAM" id="SSF57850">
    <property type="entry name" value="RING/U-box"/>
    <property type="match status" value="1"/>
</dbReference>
<evidence type="ECO:0000256" key="1">
    <source>
        <dbReference type="ARBA" id="ARBA00000900"/>
    </source>
</evidence>
<dbReference type="Gene3D" id="1.20.930.20">
    <property type="entry name" value="Adaptor protein Cbl, N-terminal domain"/>
    <property type="match status" value="1"/>
</dbReference>
<evidence type="ECO:0000256" key="5">
    <source>
        <dbReference type="ARBA" id="ARBA00022737"/>
    </source>
</evidence>
<dbReference type="SMART" id="SM00185">
    <property type="entry name" value="ARM"/>
    <property type="match status" value="5"/>
</dbReference>
<gene>
    <name evidence="9" type="ORF">CITCOLO1_LOCUS8904</name>
</gene>
<evidence type="ECO:0000256" key="2">
    <source>
        <dbReference type="ARBA" id="ARBA00004906"/>
    </source>
</evidence>
<evidence type="ECO:0000256" key="6">
    <source>
        <dbReference type="ARBA" id="ARBA00022786"/>
    </source>
</evidence>
<dbReference type="CDD" id="cd16664">
    <property type="entry name" value="RING-Ubox_PUB"/>
    <property type="match status" value="1"/>
</dbReference>